<dbReference type="SUPFAM" id="SSF54862">
    <property type="entry name" value="4Fe-4S ferredoxins"/>
    <property type="match status" value="1"/>
</dbReference>
<protein>
    <recommendedName>
        <fullName evidence="6">Ferredoxin</fullName>
    </recommendedName>
</protein>
<evidence type="ECO:0000256" key="5">
    <source>
        <dbReference type="ARBA" id="ARBA00023014"/>
    </source>
</evidence>
<dbReference type="PROSITE" id="PS51379">
    <property type="entry name" value="4FE4S_FER_2"/>
    <property type="match status" value="1"/>
</dbReference>
<dbReference type="EMBL" id="MNUK01000061">
    <property type="protein sequence ID" value="OIN90745.1"/>
    <property type="molecule type" value="Genomic_DNA"/>
</dbReference>
<proteinExistence type="predicted"/>
<evidence type="ECO:0000256" key="6">
    <source>
        <dbReference type="RuleBase" id="RU368020"/>
    </source>
</evidence>
<keyword evidence="3 6" id="KW-0249">Electron transport</keyword>
<dbReference type="Gene3D" id="3.30.70.20">
    <property type="match status" value="1"/>
</dbReference>
<keyword evidence="2 6" id="KW-0479">Metal-binding</keyword>
<dbReference type="Pfam" id="PF13370">
    <property type="entry name" value="Fer4_13"/>
    <property type="match status" value="1"/>
</dbReference>
<dbReference type="GO" id="GO:0051536">
    <property type="term" value="F:iron-sulfur cluster binding"/>
    <property type="evidence" value="ECO:0007669"/>
    <property type="project" value="UniProtKB-KW"/>
</dbReference>
<dbReference type="InterPro" id="IPR001080">
    <property type="entry name" value="3Fe4S_ferredoxin"/>
</dbReference>
<evidence type="ECO:0000256" key="1">
    <source>
        <dbReference type="ARBA" id="ARBA00022448"/>
    </source>
</evidence>
<dbReference type="GO" id="GO:0009055">
    <property type="term" value="F:electron transfer activity"/>
    <property type="evidence" value="ECO:0007669"/>
    <property type="project" value="UniProtKB-UniRule"/>
</dbReference>
<dbReference type="InterPro" id="IPR017896">
    <property type="entry name" value="4Fe4S_Fe-S-bd"/>
</dbReference>
<dbReference type="AlphaFoldDB" id="A0A1J4RTR3"/>
<keyword evidence="4 6" id="KW-0408">Iron</keyword>
<dbReference type="PANTHER" id="PTHR36923:SF3">
    <property type="entry name" value="FERREDOXIN"/>
    <property type="match status" value="1"/>
</dbReference>
<accession>A0A1J4RTR3</accession>
<dbReference type="InterPro" id="IPR051269">
    <property type="entry name" value="Fe-S_cluster_ET"/>
</dbReference>
<reference evidence="8 9" key="1">
    <citation type="journal article" date="2016" name="Environ. Microbiol.">
        <title>Genomic resolution of a cold subsurface aquifer community provides metabolic insights for novel microbes adapted to high CO concentrations.</title>
        <authorList>
            <person name="Probst A.J."/>
            <person name="Castelle C.J."/>
            <person name="Singh A."/>
            <person name="Brown C.T."/>
            <person name="Anantharaman K."/>
            <person name="Sharon I."/>
            <person name="Hug L.A."/>
            <person name="Burstein D."/>
            <person name="Emerson J.B."/>
            <person name="Thomas B.C."/>
            <person name="Banfield J.F."/>
        </authorList>
    </citation>
    <scope>NUCLEOTIDE SEQUENCE [LARGE SCALE GENOMIC DNA]</scope>
    <source>
        <strain evidence="8">CG1_02_44_10</strain>
    </source>
</reference>
<comment type="caution">
    <text evidence="8">The sequence shown here is derived from an EMBL/GenBank/DDBJ whole genome shotgun (WGS) entry which is preliminary data.</text>
</comment>
<comment type="function">
    <text evidence="6">Ferredoxins are iron-sulfur proteins that transfer electrons in a wide variety of metabolic reactions.</text>
</comment>
<evidence type="ECO:0000313" key="8">
    <source>
        <dbReference type="EMBL" id="OIN90745.1"/>
    </source>
</evidence>
<keyword evidence="1 6" id="KW-0813">Transport</keyword>
<dbReference type="PRINTS" id="PR00352">
    <property type="entry name" value="3FE4SFRDOXIN"/>
</dbReference>
<dbReference type="Proteomes" id="UP000182345">
    <property type="component" value="Unassembled WGS sequence"/>
</dbReference>
<dbReference type="GO" id="GO:0005506">
    <property type="term" value="F:iron ion binding"/>
    <property type="evidence" value="ECO:0007669"/>
    <property type="project" value="UniProtKB-UniRule"/>
</dbReference>
<keyword evidence="5 6" id="KW-0411">Iron-sulfur</keyword>
<evidence type="ECO:0000313" key="9">
    <source>
        <dbReference type="Proteomes" id="UP000182345"/>
    </source>
</evidence>
<feature type="domain" description="4Fe-4S ferredoxin-type" evidence="7">
    <location>
        <begin position="1"/>
        <end position="29"/>
    </location>
</feature>
<organism evidence="8 9">
    <name type="scientific">Candidatus Collierbacteria bacterium CG1_02_44_10</name>
    <dbReference type="NCBI Taxonomy" id="1805087"/>
    <lineage>
        <taxon>Bacteria</taxon>
        <taxon>Candidatus Collieribacteriota</taxon>
    </lineage>
</organism>
<evidence type="ECO:0000256" key="3">
    <source>
        <dbReference type="ARBA" id="ARBA00022982"/>
    </source>
</evidence>
<name>A0A1J4RTR3_9BACT</name>
<evidence type="ECO:0000256" key="4">
    <source>
        <dbReference type="ARBA" id="ARBA00023004"/>
    </source>
</evidence>
<evidence type="ECO:0000259" key="7">
    <source>
        <dbReference type="PROSITE" id="PS51379"/>
    </source>
</evidence>
<sequence>MKVKVDQKKCIGCGVCVDIAEKAFVLKDGISEPIATTDLRSTEILEAIKMTIEVCPVRAISLEK</sequence>
<dbReference type="PANTHER" id="PTHR36923">
    <property type="entry name" value="FERREDOXIN"/>
    <property type="match status" value="1"/>
</dbReference>
<gene>
    <name evidence="8" type="ORF">AUJ42_02690</name>
</gene>
<evidence type="ECO:0000256" key="2">
    <source>
        <dbReference type="ARBA" id="ARBA00022723"/>
    </source>
</evidence>